<keyword evidence="7 11" id="KW-0547">Nucleotide-binding</keyword>
<name>A0AAW9RHW5_9GAMM</name>
<evidence type="ECO:0000256" key="8">
    <source>
        <dbReference type="ARBA" id="ARBA00022840"/>
    </source>
</evidence>
<evidence type="ECO:0000256" key="5">
    <source>
        <dbReference type="ARBA" id="ARBA00022679"/>
    </source>
</evidence>
<dbReference type="GO" id="GO:0004515">
    <property type="term" value="F:nicotinate-nucleotide adenylyltransferase activity"/>
    <property type="evidence" value="ECO:0007669"/>
    <property type="project" value="UniProtKB-UniRule"/>
</dbReference>
<dbReference type="NCBIfam" id="TIGR00125">
    <property type="entry name" value="cyt_tran_rel"/>
    <property type="match status" value="1"/>
</dbReference>
<protein>
    <recommendedName>
        <fullName evidence="11">Probable nicotinate-nucleotide adenylyltransferase</fullName>
        <ecNumber evidence="11">2.7.7.18</ecNumber>
    </recommendedName>
    <alternativeName>
        <fullName evidence="11">Deamido-NAD(+) diphosphorylase</fullName>
    </alternativeName>
    <alternativeName>
        <fullName evidence="11">Deamido-NAD(+) pyrophosphorylase</fullName>
    </alternativeName>
    <alternativeName>
        <fullName evidence="11">Nicotinate mononucleotide adenylyltransferase</fullName>
        <shortName evidence="11">NaMN adenylyltransferase</shortName>
    </alternativeName>
</protein>
<keyword evidence="4 11" id="KW-0662">Pyridine nucleotide biosynthesis</keyword>
<evidence type="ECO:0000256" key="7">
    <source>
        <dbReference type="ARBA" id="ARBA00022741"/>
    </source>
</evidence>
<dbReference type="HAMAP" id="MF_00244">
    <property type="entry name" value="NaMN_adenylyltr"/>
    <property type="match status" value="1"/>
</dbReference>
<dbReference type="InterPro" id="IPR005248">
    <property type="entry name" value="NadD/NMNAT"/>
</dbReference>
<organism evidence="13 14">
    <name type="scientific">Elongatibacter sediminis</name>
    <dbReference type="NCBI Taxonomy" id="3119006"/>
    <lineage>
        <taxon>Bacteria</taxon>
        <taxon>Pseudomonadati</taxon>
        <taxon>Pseudomonadota</taxon>
        <taxon>Gammaproteobacteria</taxon>
        <taxon>Chromatiales</taxon>
        <taxon>Wenzhouxiangellaceae</taxon>
        <taxon>Elongatibacter</taxon>
    </lineage>
</organism>
<evidence type="ECO:0000256" key="9">
    <source>
        <dbReference type="ARBA" id="ARBA00023027"/>
    </source>
</evidence>
<reference evidence="13 14" key="1">
    <citation type="submission" date="2024-02" db="EMBL/GenBank/DDBJ databases">
        <title>A novel Wenzhouxiangellaceae bacterium, isolated from coastal sediments.</title>
        <authorList>
            <person name="Du Z.-J."/>
            <person name="Ye Y.-Q."/>
            <person name="Zhang X.-Y."/>
        </authorList>
    </citation>
    <scope>NUCLEOTIDE SEQUENCE [LARGE SCALE GENOMIC DNA]</scope>
    <source>
        <strain evidence="13 14">CH-27</strain>
    </source>
</reference>
<evidence type="ECO:0000259" key="12">
    <source>
        <dbReference type="Pfam" id="PF01467"/>
    </source>
</evidence>
<proteinExistence type="inferred from homology"/>
<dbReference type="AlphaFoldDB" id="A0AAW9RHW5"/>
<dbReference type="EC" id="2.7.7.18" evidence="11"/>
<dbReference type="GO" id="GO:0009435">
    <property type="term" value="P:NAD+ biosynthetic process"/>
    <property type="evidence" value="ECO:0007669"/>
    <property type="project" value="UniProtKB-UniRule"/>
</dbReference>
<evidence type="ECO:0000256" key="11">
    <source>
        <dbReference type="HAMAP-Rule" id="MF_00244"/>
    </source>
</evidence>
<dbReference type="Pfam" id="PF01467">
    <property type="entry name" value="CTP_transf_like"/>
    <property type="match status" value="1"/>
</dbReference>
<evidence type="ECO:0000256" key="10">
    <source>
        <dbReference type="ARBA" id="ARBA00048721"/>
    </source>
</evidence>
<keyword evidence="6 11" id="KW-0548">Nucleotidyltransferase</keyword>
<dbReference type="EMBL" id="JAZHOG010000008">
    <property type="protein sequence ID" value="MEJ8568453.1"/>
    <property type="molecule type" value="Genomic_DNA"/>
</dbReference>
<dbReference type="RefSeq" id="WP_354695776.1">
    <property type="nucleotide sequence ID" value="NZ_JAZHOG010000008.1"/>
</dbReference>
<gene>
    <name evidence="11 13" type="primary">nadD</name>
    <name evidence="13" type="ORF">V3330_12530</name>
</gene>
<sequence>MIGIFGGTFDPVHYGHLRAAVEARERLGLNHVRLLPAGEPPHRSGTFASAGHRLEMLRAAVEGRTDLKVDDREVRRAGRSYMSDTLTELRAEAGDTALLLMIGQDAANALDSWHDWRRLFELAHIVIMRRPDAVHACSERLAAEIGPRRVQGPEDLRQRPAGYVLPLEVTQLAISSTGIREMIAAGRSPAFLLPDAVIDHIDRSGNYREGVARS</sequence>
<evidence type="ECO:0000256" key="6">
    <source>
        <dbReference type="ARBA" id="ARBA00022695"/>
    </source>
</evidence>
<keyword evidence="8 11" id="KW-0067">ATP-binding</keyword>
<dbReference type="GO" id="GO:0005524">
    <property type="term" value="F:ATP binding"/>
    <property type="evidence" value="ECO:0007669"/>
    <property type="project" value="UniProtKB-KW"/>
</dbReference>
<dbReference type="InterPro" id="IPR004821">
    <property type="entry name" value="Cyt_trans-like"/>
</dbReference>
<dbReference type="PANTHER" id="PTHR39321">
    <property type="entry name" value="NICOTINATE-NUCLEOTIDE ADENYLYLTRANSFERASE-RELATED"/>
    <property type="match status" value="1"/>
</dbReference>
<comment type="catalytic activity">
    <reaction evidence="10 11">
        <text>nicotinate beta-D-ribonucleotide + ATP + H(+) = deamido-NAD(+) + diphosphate</text>
        <dbReference type="Rhea" id="RHEA:22860"/>
        <dbReference type="ChEBI" id="CHEBI:15378"/>
        <dbReference type="ChEBI" id="CHEBI:30616"/>
        <dbReference type="ChEBI" id="CHEBI:33019"/>
        <dbReference type="ChEBI" id="CHEBI:57502"/>
        <dbReference type="ChEBI" id="CHEBI:58437"/>
        <dbReference type="EC" id="2.7.7.18"/>
    </reaction>
</comment>
<keyword evidence="5 11" id="KW-0808">Transferase</keyword>
<keyword evidence="9 11" id="KW-0520">NAD</keyword>
<dbReference type="CDD" id="cd02165">
    <property type="entry name" value="NMNAT"/>
    <property type="match status" value="1"/>
</dbReference>
<evidence type="ECO:0000313" key="13">
    <source>
        <dbReference type="EMBL" id="MEJ8568453.1"/>
    </source>
</evidence>
<dbReference type="NCBIfam" id="TIGR00482">
    <property type="entry name" value="nicotinate (nicotinamide) nucleotide adenylyltransferase"/>
    <property type="match status" value="1"/>
</dbReference>
<dbReference type="Gene3D" id="3.40.50.620">
    <property type="entry name" value="HUPs"/>
    <property type="match status" value="1"/>
</dbReference>
<evidence type="ECO:0000256" key="2">
    <source>
        <dbReference type="ARBA" id="ARBA00005019"/>
    </source>
</evidence>
<comment type="pathway">
    <text evidence="2 11">Cofactor biosynthesis; NAD(+) biosynthesis; deamido-NAD(+) from nicotinate D-ribonucleotide: step 1/1.</text>
</comment>
<feature type="domain" description="Cytidyltransferase-like" evidence="12">
    <location>
        <begin position="4"/>
        <end position="181"/>
    </location>
</feature>
<comment type="function">
    <text evidence="1 11">Catalyzes the reversible adenylation of nicotinate mononucleotide (NaMN) to nicotinic acid adenine dinucleotide (NaAD).</text>
</comment>
<evidence type="ECO:0000256" key="1">
    <source>
        <dbReference type="ARBA" id="ARBA00002324"/>
    </source>
</evidence>
<evidence type="ECO:0000256" key="3">
    <source>
        <dbReference type="ARBA" id="ARBA00009014"/>
    </source>
</evidence>
<evidence type="ECO:0000256" key="4">
    <source>
        <dbReference type="ARBA" id="ARBA00022642"/>
    </source>
</evidence>
<comment type="caution">
    <text evidence="13">The sequence shown here is derived from an EMBL/GenBank/DDBJ whole genome shotgun (WGS) entry which is preliminary data.</text>
</comment>
<comment type="similarity">
    <text evidence="3 11">Belongs to the NadD family.</text>
</comment>
<dbReference type="SUPFAM" id="SSF52374">
    <property type="entry name" value="Nucleotidylyl transferase"/>
    <property type="match status" value="1"/>
</dbReference>
<dbReference type="InterPro" id="IPR014729">
    <property type="entry name" value="Rossmann-like_a/b/a_fold"/>
</dbReference>
<dbReference type="NCBIfam" id="NF000839">
    <property type="entry name" value="PRK00071.1-1"/>
    <property type="match status" value="1"/>
</dbReference>
<keyword evidence="14" id="KW-1185">Reference proteome</keyword>
<evidence type="ECO:0000313" key="14">
    <source>
        <dbReference type="Proteomes" id="UP001359886"/>
    </source>
</evidence>
<accession>A0AAW9RHW5</accession>
<dbReference type="NCBIfam" id="NF000840">
    <property type="entry name" value="PRK00071.1-3"/>
    <property type="match status" value="1"/>
</dbReference>
<dbReference type="Proteomes" id="UP001359886">
    <property type="component" value="Unassembled WGS sequence"/>
</dbReference>
<dbReference type="PANTHER" id="PTHR39321:SF3">
    <property type="entry name" value="PHOSPHOPANTETHEINE ADENYLYLTRANSFERASE"/>
    <property type="match status" value="1"/>
</dbReference>